<name>A0A8S9T0T5_9CYAN</name>
<comment type="caution">
    <text evidence="1">The sequence shown here is derived from an EMBL/GenBank/DDBJ whole genome shotgun (WGS) entry which is preliminary data.</text>
</comment>
<evidence type="ECO:0000313" key="2">
    <source>
        <dbReference type="Proteomes" id="UP000029738"/>
    </source>
</evidence>
<evidence type="ECO:0008006" key="3">
    <source>
        <dbReference type="Google" id="ProtNLM"/>
    </source>
</evidence>
<evidence type="ECO:0000313" key="1">
    <source>
        <dbReference type="EMBL" id="KAF3885716.1"/>
    </source>
</evidence>
<organism evidence="1 2">
    <name type="scientific">Tolypothrix bouteillei VB521301</name>
    <dbReference type="NCBI Taxonomy" id="1479485"/>
    <lineage>
        <taxon>Bacteria</taxon>
        <taxon>Bacillati</taxon>
        <taxon>Cyanobacteriota</taxon>
        <taxon>Cyanophyceae</taxon>
        <taxon>Nostocales</taxon>
        <taxon>Tolypothrichaceae</taxon>
        <taxon>Tolypothrix</taxon>
    </lineage>
</organism>
<sequence length="153" mass="17879">MRKNSWRVLVLVILSALLVGCLNFGNNYSHEDGQKPPLKEIGNWLGLPLPNNYSYLKYKIIADAPDKNVEIAVKVPEDFFKNLIKSQNLANYDRVKDKLAYDLKPREFLNDETSNSILKKPQPNTTIWITTNQFYPKYLWYQNSTLYLLYSSR</sequence>
<reference evidence="1" key="2">
    <citation type="submission" date="2019-11" db="EMBL/GenBank/DDBJ databases">
        <title>Improved Assembly of Tolypothrix boutellei genome.</title>
        <authorList>
            <person name="Sarangi A.N."/>
            <person name="Mukherjee M."/>
            <person name="Ghosh S."/>
            <person name="Singh D."/>
            <person name="Das A."/>
            <person name="Kant S."/>
            <person name="Prusty A."/>
            <person name="Tripathy S."/>
        </authorList>
    </citation>
    <scope>NUCLEOTIDE SEQUENCE</scope>
    <source>
        <strain evidence="1">VB521301</strain>
    </source>
</reference>
<dbReference type="RefSeq" id="WP_038075809.1">
    <property type="nucleotide sequence ID" value="NZ_JHEG04000001.1"/>
</dbReference>
<gene>
    <name evidence="1" type="ORF">DA73_0400009760</name>
</gene>
<keyword evidence="2" id="KW-1185">Reference proteome</keyword>
<accession>A0A8S9T0T5</accession>
<dbReference type="EMBL" id="JHEG04000001">
    <property type="protein sequence ID" value="KAF3885716.1"/>
    <property type="molecule type" value="Genomic_DNA"/>
</dbReference>
<dbReference type="PROSITE" id="PS51257">
    <property type="entry name" value="PROKAR_LIPOPROTEIN"/>
    <property type="match status" value="1"/>
</dbReference>
<protein>
    <recommendedName>
        <fullName evidence="3">Lipoprotein</fullName>
    </recommendedName>
</protein>
<reference evidence="1" key="1">
    <citation type="journal article" date="2015" name="Genome Announc.">
        <title>Draft Genome Sequence of Tolypothrix boutellei Strain VB521301.</title>
        <authorList>
            <person name="Chandrababunaidu M.M."/>
            <person name="Singh D."/>
            <person name="Sen D."/>
            <person name="Bhan S."/>
            <person name="Das S."/>
            <person name="Gupta A."/>
            <person name="Adhikary S.P."/>
            <person name="Tripathy S."/>
        </authorList>
    </citation>
    <scope>NUCLEOTIDE SEQUENCE</scope>
    <source>
        <strain evidence="1">VB521301</strain>
    </source>
</reference>
<dbReference type="Proteomes" id="UP000029738">
    <property type="component" value="Unassembled WGS sequence"/>
</dbReference>
<proteinExistence type="predicted"/>
<dbReference type="AlphaFoldDB" id="A0A8S9T0T5"/>